<dbReference type="Proteomes" id="UP000774326">
    <property type="component" value="Unassembled WGS sequence"/>
</dbReference>
<name>A0A9P8Q348_WICPI</name>
<keyword evidence="2" id="KW-1185">Reference proteome</keyword>
<organism evidence="1 2">
    <name type="scientific">Wickerhamomyces pijperi</name>
    <name type="common">Yeast</name>
    <name type="synonym">Pichia pijperi</name>
    <dbReference type="NCBI Taxonomy" id="599730"/>
    <lineage>
        <taxon>Eukaryota</taxon>
        <taxon>Fungi</taxon>
        <taxon>Dikarya</taxon>
        <taxon>Ascomycota</taxon>
        <taxon>Saccharomycotina</taxon>
        <taxon>Saccharomycetes</taxon>
        <taxon>Phaffomycetales</taxon>
        <taxon>Wickerhamomycetaceae</taxon>
        <taxon>Wickerhamomyces</taxon>
    </lineage>
</organism>
<reference evidence="1" key="2">
    <citation type="submission" date="2021-01" db="EMBL/GenBank/DDBJ databases">
        <authorList>
            <person name="Schikora-Tamarit M.A."/>
        </authorList>
    </citation>
    <scope>NUCLEOTIDE SEQUENCE</scope>
    <source>
        <strain evidence="1">CBS2887</strain>
    </source>
</reference>
<dbReference type="AlphaFoldDB" id="A0A9P8Q348"/>
<evidence type="ECO:0000313" key="2">
    <source>
        <dbReference type="Proteomes" id="UP000774326"/>
    </source>
</evidence>
<proteinExistence type="predicted"/>
<comment type="caution">
    <text evidence="1">The sequence shown here is derived from an EMBL/GenBank/DDBJ whole genome shotgun (WGS) entry which is preliminary data.</text>
</comment>
<accession>A0A9P8Q348</accession>
<sequence length="132" mass="14012">MLRPNVIETFTHDGPDRRPFQSDTAHVSSDEINNGGTVQLRTLGVNLVDVHGQISRDQTLADEMVQLLAMVADLSLFGQCGLLTEPKQGITRGGQGVGVGLGDARTLTLHGLTVNLGVADIWQGISLNPLGD</sequence>
<evidence type="ECO:0000313" key="1">
    <source>
        <dbReference type="EMBL" id="KAH3683138.1"/>
    </source>
</evidence>
<protein>
    <submittedName>
        <fullName evidence="1">Uncharacterized protein</fullName>
    </submittedName>
</protein>
<gene>
    <name evidence="1" type="ORF">WICPIJ_005881</name>
</gene>
<reference evidence="1" key="1">
    <citation type="journal article" date="2021" name="Open Biol.">
        <title>Shared evolutionary footprints suggest mitochondrial oxidative damage underlies multiple complex I losses in fungi.</title>
        <authorList>
            <person name="Schikora-Tamarit M.A."/>
            <person name="Marcet-Houben M."/>
            <person name="Nosek J."/>
            <person name="Gabaldon T."/>
        </authorList>
    </citation>
    <scope>NUCLEOTIDE SEQUENCE</scope>
    <source>
        <strain evidence="1">CBS2887</strain>
    </source>
</reference>
<dbReference type="EMBL" id="JAEUBG010003218">
    <property type="protein sequence ID" value="KAH3683138.1"/>
    <property type="molecule type" value="Genomic_DNA"/>
</dbReference>